<reference evidence="3 4" key="1">
    <citation type="submission" date="2020-01" db="EMBL/GenBank/DDBJ databases">
        <title>Draft genome sequence of Aspergillus udagawae IFM 46972.</title>
        <authorList>
            <person name="Takahashi H."/>
            <person name="Yaguchi T."/>
        </authorList>
    </citation>
    <scope>NUCLEOTIDE SEQUENCE [LARGE SCALE GENOMIC DNA]</scope>
    <source>
        <strain evidence="3 4">IFM 46972</strain>
    </source>
</reference>
<dbReference type="GO" id="GO:0005634">
    <property type="term" value="C:nucleus"/>
    <property type="evidence" value="ECO:0007669"/>
    <property type="project" value="TreeGrafter"/>
</dbReference>
<feature type="compositionally biased region" description="Basic and acidic residues" evidence="1">
    <location>
        <begin position="106"/>
        <end position="128"/>
    </location>
</feature>
<dbReference type="Pfam" id="PF21762">
    <property type="entry name" value="DEDDh_C"/>
    <property type="match status" value="1"/>
</dbReference>
<dbReference type="AlphaFoldDB" id="A0A8H3P2N3"/>
<dbReference type="PANTHER" id="PTHR28083:SF1">
    <property type="entry name" value="GOOD FOR FULL DBP5 ACTIVITY PROTEIN 2"/>
    <property type="match status" value="1"/>
</dbReference>
<feature type="compositionally biased region" description="Polar residues" evidence="1">
    <location>
        <begin position="130"/>
        <end position="144"/>
    </location>
</feature>
<dbReference type="InterPro" id="IPR012337">
    <property type="entry name" value="RNaseH-like_sf"/>
</dbReference>
<accession>A0A8H3P2N3</accession>
<dbReference type="InterPro" id="IPR036397">
    <property type="entry name" value="RNaseH_sf"/>
</dbReference>
<gene>
    <name evidence="3" type="ORF">IFM46972_07231</name>
</gene>
<feature type="domain" description="Gfd2/YDR514C-like C-terminal" evidence="2">
    <location>
        <begin position="407"/>
        <end position="610"/>
    </location>
</feature>
<dbReference type="EMBL" id="BLKC01000054">
    <property type="protein sequence ID" value="GFF43514.1"/>
    <property type="molecule type" value="Genomic_DNA"/>
</dbReference>
<dbReference type="Proteomes" id="UP000465221">
    <property type="component" value="Unassembled WGS sequence"/>
</dbReference>
<dbReference type="InterPro" id="IPR040151">
    <property type="entry name" value="Gfd2/YDR514C-like"/>
</dbReference>
<dbReference type="Gene3D" id="3.30.420.10">
    <property type="entry name" value="Ribonuclease H-like superfamily/Ribonuclease H"/>
    <property type="match status" value="1"/>
</dbReference>
<comment type="caution">
    <text evidence="3">The sequence shown here is derived from an EMBL/GenBank/DDBJ whole genome shotgun (WGS) entry which is preliminary data.</text>
</comment>
<evidence type="ECO:0000259" key="2">
    <source>
        <dbReference type="Pfam" id="PF21762"/>
    </source>
</evidence>
<dbReference type="InterPro" id="IPR048519">
    <property type="entry name" value="Gfd2/YDR514C-like_C"/>
</dbReference>
<dbReference type="SUPFAM" id="SSF53098">
    <property type="entry name" value="Ribonuclease H-like"/>
    <property type="match status" value="1"/>
</dbReference>
<dbReference type="PANTHER" id="PTHR28083">
    <property type="entry name" value="GOOD FOR FULL DBP5 ACTIVITY PROTEIN 2"/>
    <property type="match status" value="1"/>
</dbReference>
<organism evidence="3 4">
    <name type="scientific">Aspergillus udagawae</name>
    <dbReference type="NCBI Taxonomy" id="91492"/>
    <lineage>
        <taxon>Eukaryota</taxon>
        <taxon>Fungi</taxon>
        <taxon>Dikarya</taxon>
        <taxon>Ascomycota</taxon>
        <taxon>Pezizomycotina</taxon>
        <taxon>Eurotiomycetes</taxon>
        <taxon>Eurotiomycetidae</taxon>
        <taxon>Eurotiales</taxon>
        <taxon>Aspergillaceae</taxon>
        <taxon>Aspergillus</taxon>
        <taxon>Aspergillus subgen. Fumigati</taxon>
    </lineage>
</organism>
<protein>
    <submittedName>
        <fullName evidence="3">Uncharacterized nucleolar protein C2C4.08</fullName>
    </submittedName>
</protein>
<proteinExistence type="predicted"/>
<name>A0A8H3P2N3_9EURO</name>
<feature type="compositionally biased region" description="Polar residues" evidence="1">
    <location>
        <begin position="95"/>
        <end position="104"/>
    </location>
</feature>
<feature type="compositionally biased region" description="Basic and acidic residues" evidence="1">
    <location>
        <begin position="145"/>
        <end position="156"/>
    </location>
</feature>
<evidence type="ECO:0000313" key="3">
    <source>
        <dbReference type="EMBL" id="GFF43514.1"/>
    </source>
</evidence>
<evidence type="ECO:0000313" key="4">
    <source>
        <dbReference type="Proteomes" id="UP000465221"/>
    </source>
</evidence>
<dbReference type="GO" id="GO:0003676">
    <property type="term" value="F:nucleic acid binding"/>
    <property type="evidence" value="ECO:0007669"/>
    <property type="project" value="InterPro"/>
</dbReference>
<evidence type="ECO:0000256" key="1">
    <source>
        <dbReference type="SAM" id="MobiDB-lite"/>
    </source>
</evidence>
<feature type="region of interest" description="Disordered" evidence="1">
    <location>
        <begin position="92"/>
        <end position="161"/>
    </location>
</feature>
<sequence>MYWVVVTNMDLFACPRQTLLSSQLCPYNCSSLRDINTSSTSSLVPFNRDSYPNQSFEMDRTERLKLLFSEDESLLQINTRLNAVSISDSKAAEGTSLTMVTQEEVQSEKDDKDLKSKAKLEETVEGLDRSNVQETDECNASRQTPDTRDSSSHSQEEPSTPLDGFFCPLMAMSRYPYKFVRKELSQTVASQFFDGGKFWQRVWDLYYVHVSPQLSSRPLLLVPAAQVRKFVQEMNCELAVTLSIPEESEMGMLLDFSLEGVPQPTFIGQCTSREMKEELEATIPPRTNYEPPTDMDEARLAYEQMIEYGINASKNKSRGKASKAKRQQIRLQAETELVQTRKKMHCYLGLQSYHSLDLPEIIDERSWEEKRNDNCSSAQRLDNAGATGILRLDMDHPAMFPLWREPILISVDVECNERCHEQVTEVGISTLDTIDLVGTPPGENAENWTSRIRSRHLRVREYGHIVNRQYVAGCPGSFEFGESEWVSKGKLADVVQACFQPPYSFGIEGTDGVRLKRGPEHKHQKRNLILVGHNTSMDVKYLASLGIPVFENVTTAFLERIDTADLYRIIRCEANQRSLAGILGELGIIGWNLHNAGNDARYTLEALLRMVCRDTGEVGVVASTVE</sequence>